<dbReference type="OrthoDB" id="3269001at2759"/>
<evidence type="ECO:0000313" key="2">
    <source>
        <dbReference type="EMBL" id="PPQ82731.1"/>
    </source>
</evidence>
<protein>
    <recommendedName>
        <fullName evidence="4">DUF4218 domain-containing protein</fullName>
    </recommendedName>
</protein>
<feature type="compositionally biased region" description="Basic and acidic residues" evidence="1">
    <location>
        <begin position="1111"/>
        <end position="1120"/>
    </location>
</feature>
<feature type="compositionally biased region" description="Acidic residues" evidence="1">
    <location>
        <begin position="1097"/>
        <end position="1110"/>
    </location>
</feature>
<feature type="region of interest" description="Disordered" evidence="1">
    <location>
        <begin position="1095"/>
        <end position="1120"/>
    </location>
</feature>
<dbReference type="EMBL" id="NHTK01005121">
    <property type="protein sequence ID" value="PPQ82731.1"/>
    <property type="molecule type" value="Genomic_DNA"/>
</dbReference>
<dbReference type="Proteomes" id="UP000284842">
    <property type="component" value="Unassembled WGS sequence"/>
</dbReference>
<dbReference type="PANTHER" id="PTHR46579:SF1">
    <property type="entry name" value="F5_8 TYPE C DOMAIN-CONTAINING PROTEIN"/>
    <property type="match status" value="1"/>
</dbReference>
<comment type="caution">
    <text evidence="2">The sequence shown here is derived from an EMBL/GenBank/DDBJ whole genome shotgun (WGS) entry which is preliminary data.</text>
</comment>
<keyword evidence="3" id="KW-1185">Reference proteome</keyword>
<gene>
    <name evidence="2" type="ORF">CVT24_009908</name>
</gene>
<dbReference type="PANTHER" id="PTHR46579">
    <property type="entry name" value="F5/8 TYPE C DOMAIN-CONTAINING PROTEIN-RELATED"/>
    <property type="match status" value="1"/>
</dbReference>
<evidence type="ECO:0000313" key="3">
    <source>
        <dbReference type="Proteomes" id="UP000284842"/>
    </source>
</evidence>
<evidence type="ECO:0008006" key="4">
    <source>
        <dbReference type="Google" id="ProtNLM"/>
    </source>
</evidence>
<dbReference type="Pfam" id="PF02992">
    <property type="entry name" value="Transposase_21"/>
    <property type="match status" value="1"/>
</dbReference>
<dbReference type="InParanoid" id="A0A409WW84"/>
<dbReference type="STRING" id="181874.A0A409WW84"/>
<dbReference type="InterPro" id="IPR004242">
    <property type="entry name" value="Transposase_21"/>
</dbReference>
<name>A0A409WW84_9AGAR</name>
<evidence type="ECO:0000256" key="1">
    <source>
        <dbReference type="SAM" id="MobiDB-lite"/>
    </source>
</evidence>
<reference evidence="2 3" key="1">
    <citation type="journal article" date="2018" name="Evol. Lett.">
        <title>Horizontal gene cluster transfer increased hallucinogenic mushroom diversity.</title>
        <authorList>
            <person name="Reynolds H.T."/>
            <person name="Vijayakumar V."/>
            <person name="Gluck-Thaler E."/>
            <person name="Korotkin H.B."/>
            <person name="Matheny P.B."/>
            <person name="Slot J.C."/>
        </authorList>
    </citation>
    <scope>NUCLEOTIDE SEQUENCE [LARGE SCALE GENOMIC DNA]</scope>
    <source>
        <strain evidence="2 3">2629</strain>
    </source>
</reference>
<dbReference type="AlphaFoldDB" id="A0A409WW84"/>
<sequence>MRSLLDLGFRKEILDLFFLMDVPRLHITIVFMQHMISSDLRDQGLSSFPGLPRNNSAMPLCTCRRYCNGGAMVSKKVHNEHQPYRAPDVLEADPSAKERLEAALQFADRATKEQDRLAIEELSRTDDTRLPPPPPDPGVEDLQQKIAAMVLTDSCTGSQIAPGGRLWSGDLGAGSSQPIGHQATRFDHLVNTSNKRLEAEYIAKLDRYKVQIDQLRLTVDSLSATITPTHRHEPFPIQKEVDDIYSIRLCLERRWADETKSVQKYRINLASSAVAIIENLKPKQSSWRTLSNEFPEEIRNDIGAEVYDTSHHFQSFLTGYEPPVQLCLLLVVALQVLAHASRRAGRLTLYMLSLVLKSMLGWPHKPLTKQQEGFVKSLPTHPDTVTGKFNLETKHTIYAVCPNMACHKLYKPTYKPGSQVPIYPKRCDHQEFPNGPLCGTVLTQSIPTSSGQVYRKPIKRFIAFDLKDWISGLLSRTGYEDKMDNAWSRQASTHMDDVFDGQFLKDFKYKDGSLFASHQRDNQARYALSMSVDFFNPRRNSSHSVSCGIISLVNFNLPPHERYRAENVFLAGIIPGPKEPPADAMNHYLEPVVDQLDAFWNPGVYFSRTAKYPAGRLVILALIILICDLPAARKTAGMASVKHTFFCSSCHASIHKEGYGSTDFKGWRRRTKEEYEEGSKKWLAAKTDTERTAVFNTYTTRWSAFSKLSYFDIHSSLAVDAMHNLFLGLLKDHAHVLGIGIKRDGSKESALSTPLSLTPSDGMTEREHEDLADLLCYIQTPLQTTIQEDPDKVSRKLNTFLHSSLLLMVQELRGNVSVADGSLKKMTKADLIAILIEWRKTQPEHASRNVNSVLNSQDLKVLQDNISNVVKPTWLTSLPPSLGGMVNVTLKADQWRVFGTVYLPLTLVVIWKLQNPGAMNTESQPVNESLKNILDCTMYLIQAIIVATSGTMKADMAELYLNLMLSYMRSLKNAFPTYKFKPNNHMSLHLSEHLRNFGPVHSWWTFPFERVIGMVQRIPTNNILGQLEETLALSFHRSSNLRNLFRSTTCPRIYSYASSIFERLFSSRTSDTVVTGILKVSSLFGRDIQEEDKNADDLEEDAMSVDVSDDSDVRLDDRDSSAHEDRAALYTQLFNTKFGSPLTSESTTKISVFRTLTKDGIRFSSHTHHLGNSLINFSDNSKSKDYQWGRIEHFISTSKSKDKLVILRRFRSDNTLDNPFEPYPLLRGQLLLALDESDALEVILPEQIISHFACLQVQIEERSLLPAISLSRRF</sequence>
<organism evidence="2 3">
    <name type="scientific">Panaeolus cyanescens</name>
    <dbReference type="NCBI Taxonomy" id="181874"/>
    <lineage>
        <taxon>Eukaryota</taxon>
        <taxon>Fungi</taxon>
        <taxon>Dikarya</taxon>
        <taxon>Basidiomycota</taxon>
        <taxon>Agaricomycotina</taxon>
        <taxon>Agaricomycetes</taxon>
        <taxon>Agaricomycetidae</taxon>
        <taxon>Agaricales</taxon>
        <taxon>Agaricineae</taxon>
        <taxon>Galeropsidaceae</taxon>
        <taxon>Panaeolus</taxon>
    </lineage>
</organism>
<accession>A0A409WW84</accession>
<proteinExistence type="predicted"/>